<dbReference type="GeneID" id="67014095"/>
<evidence type="ECO:0000313" key="3">
    <source>
        <dbReference type="Proteomes" id="UP000676310"/>
    </source>
</evidence>
<sequence length="543" mass="61199">MVLRLFVPPGEGQHRLVPERPDPIGANTTLQYSVISSTVLAAAYTSFASRYSQRVTPARPLSRAAVFIRSSARLGVWAGVAGAALNWYYYSAFAKVVVSQKVLEVKDWKLYEWTKRYTVEDGALAGAALGLAISVPSLFMRRPAIPRWTRCLGMMNTGACAGVLGAHAYFQYTGERQEAYRHLGRQLKRRSLEFWSIFWDAELMAGLDPIMQQYVRHNGFWYTRWLPQEVFEREEPGVELVASSKEFAVITEAPVEEQPPFYSAPIEYAEDLRRIDVESTLGRIEAMEADRKELLKEAEYLLFVNAQQQYEYCHMATMDEDERHRRLQEIHLIDVAYNRLRAAANDIDIKLIHWRLSLKHKALWEAATPATTAATTSGTDTVADWLPIPQALTSFATHKPTYSMGEIEKVQWQIAAEVKRFEEGYMDERFPEEKRERWRRDAEDGRCILRAADHVLWRMMKAREAAEDGDKTVVGVCGKEGEEAGSAGMSGGDVVLAGDSSVVTEAAGLNTSTTTSRKEIEKTRVSGEEATKSRTSTLDADKS</sequence>
<accession>A0A8J2HYQ5</accession>
<organism evidence="2 3">
    <name type="scientific">Alternaria atra</name>
    <dbReference type="NCBI Taxonomy" id="119953"/>
    <lineage>
        <taxon>Eukaryota</taxon>
        <taxon>Fungi</taxon>
        <taxon>Dikarya</taxon>
        <taxon>Ascomycota</taxon>
        <taxon>Pezizomycotina</taxon>
        <taxon>Dothideomycetes</taxon>
        <taxon>Pleosporomycetidae</taxon>
        <taxon>Pleosporales</taxon>
        <taxon>Pleosporineae</taxon>
        <taxon>Pleosporaceae</taxon>
        <taxon>Alternaria</taxon>
        <taxon>Alternaria sect. Ulocladioides</taxon>
    </lineage>
</organism>
<keyword evidence="3" id="KW-1185">Reference proteome</keyword>
<dbReference type="OrthoDB" id="3776879at2759"/>
<proteinExistence type="predicted"/>
<dbReference type="Proteomes" id="UP000676310">
    <property type="component" value="Unassembled WGS sequence"/>
</dbReference>
<dbReference type="EMBL" id="CAJRGZ010000015">
    <property type="protein sequence ID" value="CAG5150337.1"/>
    <property type="molecule type" value="Genomic_DNA"/>
</dbReference>
<feature type="compositionally biased region" description="Polar residues" evidence="1">
    <location>
        <begin position="533"/>
        <end position="543"/>
    </location>
</feature>
<comment type="caution">
    <text evidence="2">The sequence shown here is derived from an EMBL/GenBank/DDBJ whole genome shotgun (WGS) entry which is preliminary data.</text>
</comment>
<name>A0A8J2HYQ5_9PLEO</name>
<feature type="compositionally biased region" description="Basic and acidic residues" evidence="1">
    <location>
        <begin position="516"/>
        <end position="532"/>
    </location>
</feature>
<reference evidence="2" key="1">
    <citation type="submission" date="2021-05" db="EMBL/GenBank/DDBJ databases">
        <authorList>
            <person name="Stam R."/>
        </authorList>
    </citation>
    <scope>NUCLEOTIDE SEQUENCE</scope>
    <source>
        <strain evidence="2">CS162</strain>
    </source>
</reference>
<evidence type="ECO:0000256" key="1">
    <source>
        <dbReference type="SAM" id="MobiDB-lite"/>
    </source>
</evidence>
<feature type="region of interest" description="Disordered" evidence="1">
    <location>
        <begin position="507"/>
        <end position="543"/>
    </location>
</feature>
<protein>
    <submittedName>
        <fullName evidence="2">Uncharacterized protein</fullName>
    </submittedName>
</protein>
<dbReference type="RefSeq" id="XP_043166170.1">
    <property type="nucleotide sequence ID" value="XM_043310235.1"/>
</dbReference>
<dbReference type="AlphaFoldDB" id="A0A8J2HYQ5"/>
<evidence type="ECO:0000313" key="2">
    <source>
        <dbReference type="EMBL" id="CAG5150337.1"/>
    </source>
</evidence>
<gene>
    <name evidence="2" type="ORF">ALTATR162_LOCUS2629</name>
</gene>